<reference evidence="4 5" key="1">
    <citation type="submission" date="2016-10" db="EMBL/GenBank/DDBJ databases">
        <authorList>
            <person name="de Groot N.N."/>
        </authorList>
    </citation>
    <scope>NUCLEOTIDE SEQUENCE [LARGE SCALE GENOMIC DNA]</scope>
    <source>
        <strain evidence="4 5">DSM 44908</strain>
    </source>
</reference>
<dbReference type="Gene3D" id="3.40.50.720">
    <property type="entry name" value="NAD(P)-binding Rossmann-like Domain"/>
    <property type="match status" value="1"/>
</dbReference>
<dbReference type="InterPro" id="IPR050424">
    <property type="entry name" value="Gfo-Idh-MocA_inositol_DH"/>
</dbReference>
<sequence>MSLRVGVIGVGVMGADHARNLDRRVGGAAVTVVADHDAERAAAVAGEMRSARAVDDARAVVAADDVDAVVVASHDSTHRDFVLAALDAGKPVLCEKPLAPTAAECRRVVDAEGDRGLVSVGFMRRFDPSYTDLRRLVTSGELGAPLTAHCISRTVQSGPGDSAATITNSAIHELDVLPWLLDSPITEVTWFAGRSSRHSPDRRDPQILVLRTASDVLVTVEVFLNARYGYDTRCEVVGETGAAALTLPARVVVDSDRRRGVEYPPDWIPRYADAYRLQLQAWVDAVAGGGPSSLATAHDGLRAALVADAAVESMTTGRTVAVQYESGEGGQPVR</sequence>
<dbReference type="SUPFAM" id="SSF51735">
    <property type="entry name" value="NAD(P)-binding Rossmann-fold domains"/>
    <property type="match status" value="1"/>
</dbReference>
<comment type="similarity">
    <text evidence="1">Belongs to the Gfo/Idh/MocA family.</text>
</comment>
<dbReference type="EMBL" id="FOJN01000002">
    <property type="protein sequence ID" value="SFA42086.1"/>
    <property type="molecule type" value="Genomic_DNA"/>
</dbReference>
<dbReference type="Gene3D" id="3.30.360.10">
    <property type="entry name" value="Dihydrodipicolinate Reductase, domain 2"/>
    <property type="match status" value="1"/>
</dbReference>
<feature type="domain" description="Gfo/Idh/MocA-like oxidoreductase N-terminal" evidence="2">
    <location>
        <begin position="3"/>
        <end position="121"/>
    </location>
</feature>
<accession>A0A1I0STJ4</accession>
<evidence type="ECO:0000259" key="3">
    <source>
        <dbReference type="Pfam" id="PF02894"/>
    </source>
</evidence>
<dbReference type="OrthoDB" id="256869at2"/>
<organism evidence="4 5">
    <name type="scientific">Rhodococcoides kroppenstedtii</name>
    <dbReference type="NCBI Taxonomy" id="293050"/>
    <lineage>
        <taxon>Bacteria</taxon>
        <taxon>Bacillati</taxon>
        <taxon>Actinomycetota</taxon>
        <taxon>Actinomycetes</taxon>
        <taxon>Mycobacteriales</taxon>
        <taxon>Nocardiaceae</taxon>
        <taxon>Rhodococcoides</taxon>
    </lineage>
</organism>
<dbReference type="RefSeq" id="WP_068363586.1">
    <property type="nucleotide sequence ID" value="NZ_FOJN01000002.1"/>
</dbReference>
<dbReference type="InterPro" id="IPR000683">
    <property type="entry name" value="Gfo/Idh/MocA-like_OxRdtase_N"/>
</dbReference>
<dbReference type="PANTHER" id="PTHR43593:SF1">
    <property type="entry name" value="INOSITOL 2-DEHYDROGENASE"/>
    <property type="match status" value="1"/>
</dbReference>
<evidence type="ECO:0000313" key="4">
    <source>
        <dbReference type="EMBL" id="SFA42086.1"/>
    </source>
</evidence>
<dbReference type="Pfam" id="PF02894">
    <property type="entry name" value="GFO_IDH_MocA_C"/>
    <property type="match status" value="1"/>
</dbReference>
<evidence type="ECO:0000259" key="2">
    <source>
        <dbReference type="Pfam" id="PF01408"/>
    </source>
</evidence>
<dbReference type="Proteomes" id="UP000182054">
    <property type="component" value="Unassembled WGS sequence"/>
</dbReference>
<protein>
    <submittedName>
        <fullName evidence="4">Myo-inositol 2-dehydrogenase / D-chiro-inositol 1-dehydrogenase</fullName>
    </submittedName>
</protein>
<dbReference type="AlphaFoldDB" id="A0A1I0STJ4"/>
<dbReference type="GeneID" id="85484655"/>
<proteinExistence type="inferred from homology"/>
<dbReference type="InterPro" id="IPR036291">
    <property type="entry name" value="NAD(P)-bd_dom_sf"/>
</dbReference>
<dbReference type="Pfam" id="PF01408">
    <property type="entry name" value="GFO_IDH_MocA"/>
    <property type="match status" value="1"/>
</dbReference>
<name>A0A1I0STJ4_9NOCA</name>
<dbReference type="SUPFAM" id="SSF55347">
    <property type="entry name" value="Glyceraldehyde-3-phosphate dehydrogenase-like, C-terminal domain"/>
    <property type="match status" value="1"/>
</dbReference>
<dbReference type="InterPro" id="IPR004104">
    <property type="entry name" value="Gfo/Idh/MocA-like_OxRdtase_C"/>
</dbReference>
<evidence type="ECO:0000313" key="5">
    <source>
        <dbReference type="Proteomes" id="UP000182054"/>
    </source>
</evidence>
<evidence type="ECO:0000256" key="1">
    <source>
        <dbReference type="ARBA" id="ARBA00010928"/>
    </source>
</evidence>
<feature type="domain" description="Gfo/Idh/MocA-like oxidoreductase C-terminal" evidence="3">
    <location>
        <begin position="136"/>
        <end position="322"/>
    </location>
</feature>
<dbReference type="PANTHER" id="PTHR43593">
    <property type="match status" value="1"/>
</dbReference>
<dbReference type="GO" id="GO:0000166">
    <property type="term" value="F:nucleotide binding"/>
    <property type="evidence" value="ECO:0007669"/>
    <property type="project" value="InterPro"/>
</dbReference>
<gene>
    <name evidence="4" type="ORF">SAMN05444374_102185</name>
</gene>